<evidence type="ECO:0000313" key="5">
    <source>
        <dbReference type="Proteomes" id="UP000198461"/>
    </source>
</evidence>
<dbReference type="Pfam" id="PF00005">
    <property type="entry name" value="ABC_tran"/>
    <property type="match status" value="2"/>
</dbReference>
<name>A0A1N6ENM8_9GAMM</name>
<dbReference type="SUPFAM" id="SSF52540">
    <property type="entry name" value="P-loop containing nucleoside triphosphate hydrolases"/>
    <property type="match status" value="2"/>
</dbReference>
<protein>
    <submittedName>
        <fullName evidence="4">ABC-2 type transport system ATP-binding protein</fullName>
    </submittedName>
</protein>
<proteinExistence type="predicted"/>
<reference evidence="4 5" key="1">
    <citation type="submission" date="2016-11" db="EMBL/GenBank/DDBJ databases">
        <authorList>
            <person name="Jaros S."/>
            <person name="Januszkiewicz K."/>
            <person name="Wedrychowicz H."/>
        </authorList>
    </citation>
    <scope>NUCLEOTIDE SEQUENCE [LARGE SCALE GENOMIC DNA]</scope>
    <source>
        <strain evidence="4 5">DSM 17737</strain>
    </source>
</reference>
<dbReference type="CDD" id="cd03230">
    <property type="entry name" value="ABC_DR_subfamily_A"/>
    <property type="match status" value="1"/>
</dbReference>
<dbReference type="AlphaFoldDB" id="A0A1N6ENM8"/>
<accession>A0A1N6ENM8</accession>
<dbReference type="PANTHER" id="PTHR43038:SF3">
    <property type="entry name" value="ABC TRANSPORTER G FAMILY MEMBER 20 ISOFORM X1"/>
    <property type="match status" value="1"/>
</dbReference>
<dbReference type="SMART" id="SM00382">
    <property type="entry name" value="AAA"/>
    <property type="match status" value="2"/>
</dbReference>
<dbReference type="PANTHER" id="PTHR43038">
    <property type="entry name" value="ATP-BINDING CASSETTE, SUB-FAMILY H, MEMBER 1"/>
    <property type="match status" value="1"/>
</dbReference>
<organism evidence="4 5">
    <name type="scientific">Sulfurivirga caldicuralii</name>
    <dbReference type="NCBI Taxonomy" id="364032"/>
    <lineage>
        <taxon>Bacteria</taxon>
        <taxon>Pseudomonadati</taxon>
        <taxon>Pseudomonadota</taxon>
        <taxon>Gammaproteobacteria</taxon>
        <taxon>Thiotrichales</taxon>
        <taxon>Piscirickettsiaceae</taxon>
        <taxon>Sulfurivirga</taxon>
    </lineage>
</organism>
<evidence type="ECO:0000256" key="1">
    <source>
        <dbReference type="ARBA" id="ARBA00022741"/>
    </source>
</evidence>
<feature type="domain" description="ABC transporter" evidence="3">
    <location>
        <begin position="37"/>
        <end position="271"/>
    </location>
</feature>
<feature type="domain" description="ABC transporter" evidence="3">
    <location>
        <begin position="354"/>
        <end position="584"/>
    </location>
</feature>
<dbReference type="Proteomes" id="UP000198461">
    <property type="component" value="Unassembled WGS sequence"/>
</dbReference>
<dbReference type="PROSITE" id="PS50893">
    <property type="entry name" value="ABC_TRANSPORTER_2"/>
    <property type="match status" value="2"/>
</dbReference>
<evidence type="ECO:0000259" key="3">
    <source>
        <dbReference type="PROSITE" id="PS50893"/>
    </source>
</evidence>
<sequence length="658" mass="71914">MQRCHLLAGMSDVAAPSAKMASGQTGAMDSQQSAAMIRLQGVVKRYRKTTALRGVDLTVARGQLFGLIGPDGAGKSSLMHIVAGVLAQDAGEVVVNGVAIRDERSAEAVKAQLGLMPQGLGLNLYPTLSVEENLRFFADLHAIPPEVVSQRIEQLLAMTQMSRFRDRRMQHLSGGMKQKLGLMCTLIHEPQLIILDEPTTGVDPISRQAFWELLNQLVRERALTALVSTAYMDEAARFDTLALMHDGLILEQGPPDSLAAGQAATVLWFSAAARDTLRPCLQDFSAMRLRMEAGQLRAWLPQTQREALVQKLDSPPVRETPPTLEDLFMAAVGAPHDLTFDWAPPPPASAPVEIRADGLVRRFGDFTAVDHVSLQVRAGEIFGLLGANGAGKSTLIRMLTGILLPTAGSGEVAGQPLGKAARQVRQRIGYMSQQFSLYPQLSVLENLRLFGRIYGLRRRQLQQRIEWGLDWTGLVTDKNEAAGRLPLGKRQRLALLAAILHEPEVLFLDEPTSGVDPLGRQQFWGLLHTLVRKEGVALLVTTHAMNEAENCHNLALMRQGRVVASGSPRQLRSTVRSRFGEVYALRVDDTARALATLRQRGWLAFAQGREVHVFVAGDDASLGRLKAQLDEAGCVISAIERVEPTMEEVFVSMIEGTA</sequence>
<evidence type="ECO:0000313" key="4">
    <source>
        <dbReference type="EMBL" id="SIN84604.1"/>
    </source>
</evidence>
<evidence type="ECO:0000256" key="2">
    <source>
        <dbReference type="ARBA" id="ARBA00022840"/>
    </source>
</evidence>
<dbReference type="Gene3D" id="3.40.50.300">
    <property type="entry name" value="P-loop containing nucleotide triphosphate hydrolases"/>
    <property type="match status" value="2"/>
</dbReference>
<dbReference type="InterPro" id="IPR003593">
    <property type="entry name" value="AAA+_ATPase"/>
</dbReference>
<keyword evidence="2 4" id="KW-0067">ATP-binding</keyword>
<dbReference type="GO" id="GO:0016887">
    <property type="term" value="F:ATP hydrolysis activity"/>
    <property type="evidence" value="ECO:0007669"/>
    <property type="project" value="InterPro"/>
</dbReference>
<gene>
    <name evidence="4" type="ORF">SAMN05443662_0695</name>
</gene>
<dbReference type="EMBL" id="FSRE01000002">
    <property type="protein sequence ID" value="SIN84604.1"/>
    <property type="molecule type" value="Genomic_DNA"/>
</dbReference>
<keyword evidence="5" id="KW-1185">Reference proteome</keyword>
<dbReference type="GO" id="GO:0005524">
    <property type="term" value="F:ATP binding"/>
    <property type="evidence" value="ECO:0007669"/>
    <property type="project" value="UniProtKB-KW"/>
</dbReference>
<dbReference type="InterPro" id="IPR003439">
    <property type="entry name" value="ABC_transporter-like_ATP-bd"/>
</dbReference>
<dbReference type="InterPro" id="IPR027417">
    <property type="entry name" value="P-loop_NTPase"/>
</dbReference>
<keyword evidence="1" id="KW-0547">Nucleotide-binding</keyword>
<dbReference type="STRING" id="364032.SAMN05443662_0695"/>